<accession>A0A1G8UDL5</accession>
<dbReference type="Proteomes" id="UP000182836">
    <property type="component" value="Unassembled WGS sequence"/>
</dbReference>
<organism evidence="2 3">
    <name type="scientific">Aneurinibacillus migulanus</name>
    <name type="common">Bacillus migulanus</name>
    <dbReference type="NCBI Taxonomy" id="47500"/>
    <lineage>
        <taxon>Bacteria</taxon>
        <taxon>Bacillati</taxon>
        <taxon>Bacillota</taxon>
        <taxon>Bacilli</taxon>
        <taxon>Bacillales</taxon>
        <taxon>Paenibacillaceae</taxon>
        <taxon>Aneurinibacillus group</taxon>
        <taxon>Aneurinibacillus</taxon>
    </lineage>
</organism>
<evidence type="ECO:0000313" key="3">
    <source>
        <dbReference type="Proteomes" id="UP000182836"/>
    </source>
</evidence>
<keyword evidence="1" id="KW-0472">Membrane</keyword>
<dbReference type="EMBL" id="FNED01000019">
    <property type="protein sequence ID" value="SDJ51275.1"/>
    <property type="molecule type" value="Genomic_DNA"/>
</dbReference>
<reference evidence="2 3" key="1">
    <citation type="submission" date="2016-10" db="EMBL/GenBank/DDBJ databases">
        <authorList>
            <person name="de Groot N.N."/>
        </authorList>
    </citation>
    <scope>NUCLEOTIDE SEQUENCE [LARGE SCALE GENOMIC DNA]</scope>
    <source>
        <strain evidence="2 3">DSM 2895</strain>
    </source>
</reference>
<keyword evidence="1" id="KW-0812">Transmembrane</keyword>
<sequence length="72" mass="8541">MYLYTSDLIHRQILVVRDKKRMKKSEVGKRHVRLFSAGAQGVSTLFFLHLSYFQPRYHVKILTVTYIIIIIC</sequence>
<evidence type="ECO:0000313" key="2">
    <source>
        <dbReference type="EMBL" id="SDJ51275.1"/>
    </source>
</evidence>
<keyword evidence="1" id="KW-1133">Transmembrane helix</keyword>
<name>A0A1G8UDL5_ANEMI</name>
<dbReference type="AlphaFoldDB" id="A0A1G8UDL5"/>
<protein>
    <submittedName>
        <fullName evidence="2">Uncharacterized protein</fullName>
    </submittedName>
</protein>
<gene>
    <name evidence="2" type="ORF">SAMN04487909_11984</name>
</gene>
<feature type="transmembrane region" description="Helical" evidence="1">
    <location>
        <begin position="32"/>
        <end position="52"/>
    </location>
</feature>
<proteinExistence type="predicted"/>
<evidence type="ECO:0000256" key="1">
    <source>
        <dbReference type="SAM" id="Phobius"/>
    </source>
</evidence>